<name>A0AAN6TE70_9PEZI</name>
<keyword evidence="3" id="KW-1185">Reference proteome</keyword>
<reference evidence="2" key="1">
    <citation type="journal article" date="2023" name="Mol. Phylogenet. Evol.">
        <title>Genome-scale phylogeny and comparative genomics of the fungal order Sordariales.</title>
        <authorList>
            <person name="Hensen N."/>
            <person name="Bonometti L."/>
            <person name="Westerberg I."/>
            <person name="Brannstrom I.O."/>
            <person name="Guillou S."/>
            <person name="Cros-Aarteil S."/>
            <person name="Calhoun S."/>
            <person name="Haridas S."/>
            <person name="Kuo A."/>
            <person name="Mondo S."/>
            <person name="Pangilinan J."/>
            <person name="Riley R."/>
            <person name="LaButti K."/>
            <person name="Andreopoulos B."/>
            <person name="Lipzen A."/>
            <person name="Chen C."/>
            <person name="Yan M."/>
            <person name="Daum C."/>
            <person name="Ng V."/>
            <person name="Clum A."/>
            <person name="Steindorff A."/>
            <person name="Ohm R.A."/>
            <person name="Martin F."/>
            <person name="Silar P."/>
            <person name="Natvig D.O."/>
            <person name="Lalanne C."/>
            <person name="Gautier V."/>
            <person name="Ament-Velasquez S.L."/>
            <person name="Kruys A."/>
            <person name="Hutchinson M.I."/>
            <person name="Powell A.J."/>
            <person name="Barry K."/>
            <person name="Miller A.N."/>
            <person name="Grigoriev I.V."/>
            <person name="Debuchy R."/>
            <person name="Gladieux P."/>
            <person name="Hiltunen Thoren M."/>
            <person name="Johannesson H."/>
        </authorList>
    </citation>
    <scope>NUCLEOTIDE SEQUENCE</scope>
    <source>
        <strain evidence="2">CBS 508.74</strain>
    </source>
</reference>
<organism evidence="2 3">
    <name type="scientific">Canariomyces notabilis</name>
    <dbReference type="NCBI Taxonomy" id="2074819"/>
    <lineage>
        <taxon>Eukaryota</taxon>
        <taxon>Fungi</taxon>
        <taxon>Dikarya</taxon>
        <taxon>Ascomycota</taxon>
        <taxon>Pezizomycotina</taxon>
        <taxon>Sordariomycetes</taxon>
        <taxon>Sordariomycetidae</taxon>
        <taxon>Sordariales</taxon>
        <taxon>Chaetomiaceae</taxon>
        <taxon>Canariomyces</taxon>
    </lineage>
</organism>
<protein>
    <submittedName>
        <fullName evidence="2">Uncharacterized protein</fullName>
    </submittedName>
</protein>
<feature type="region of interest" description="Disordered" evidence="1">
    <location>
        <begin position="88"/>
        <end position="130"/>
    </location>
</feature>
<gene>
    <name evidence="2" type="ORF">N656DRAFT_797950</name>
</gene>
<accession>A0AAN6TE70</accession>
<dbReference type="Proteomes" id="UP001302812">
    <property type="component" value="Unassembled WGS sequence"/>
</dbReference>
<comment type="caution">
    <text evidence="2">The sequence shown here is derived from an EMBL/GenBank/DDBJ whole genome shotgun (WGS) entry which is preliminary data.</text>
</comment>
<feature type="compositionally biased region" description="Basic and acidic residues" evidence="1">
    <location>
        <begin position="430"/>
        <end position="440"/>
    </location>
</feature>
<sequence length="460" mass="50272">MDNVKLPGAYPSSYSSGIFDGAGDGMDNTNFEVGNHAGEGAAAQENPMILPPPANQHAALPQGDDFLDPSFIDPPLFEELANGQAEGDQGLVNDQTMDGAKNDMDLPQGDLPSPSMFLPEDSPEVANPEPPQPLLARPPMEELLRQKDHVYTGLIANIDDWRRAATDYIAFNDKKGKAAGQTAEDFPEDDESRRALVRELFEAIVDFSDVADGPKPAASRARRASAAGHEDEGEDPQLLGDGPNLENGEEEADEGEDGEDHEPQPAPTARGQARKEPPHITRVKALSNFEVELIAFDLLLHIYRAQNGVISIANWMPARLVGRYEKCRNFRERFDIVKEGVRRYKLIVSSLMDTPYINRLAMCPRRETRVKASNKISNAQKTERVKLANEMLSKGLAKTTGTGSLELSNALNLSAANRAPDFEDEEEEGGTGRRRPDPPARDAPVQAASTKGTKRKRSQG</sequence>
<feature type="compositionally biased region" description="Acidic residues" evidence="1">
    <location>
        <begin position="247"/>
        <end position="260"/>
    </location>
</feature>
<evidence type="ECO:0000256" key="1">
    <source>
        <dbReference type="SAM" id="MobiDB-lite"/>
    </source>
</evidence>
<evidence type="ECO:0000313" key="3">
    <source>
        <dbReference type="Proteomes" id="UP001302812"/>
    </source>
</evidence>
<proteinExistence type="predicted"/>
<dbReference type="RefSeq" id="XP_064670328.1">
    <property type="nucleotide sequence ID" value="XM_064817698.1"/>
</dbReference>
<reference evidence="2" key="2">
    <citation type="submission" date="2023-05" db="EMBL/GenBank/DDBJ databases">
        <authorList>
            <consortium name="Lawrence Berkeley National Laboratory"/>
            <person name="Steindorff A."/>
            <person name="Hensen N."/>
            <person name="Bonometti L."/>
            <person name="Westerberg I."/>
            <person name="Brannstrom I.O."/>
            <person name="Guillou S."/>
            <person name="Cros-Aarteil S."/>
            <person name="Calhoun S."/>
            <person name="Haridas S."/>
            <person name="Kuo A."/>
            <person name="Mondo S."/>
            <person name="Pangilinan J."/>
            <person name="Riley R."/>
            <person name="Labutti K."/>
            <person name="Andreopoulos B."/>
            <person name="Lipzen A."/>
            <person name="Chen C."/>
            <person name="Yanf M."/>
            <person name="Daum C."/>
            <person name="Ng V."/>
            <person name="Clum A."/>
            <person name="Ohm R."/>
            <person name="Martin F."/>
            <person name="Silar P."/>
            <person name="Natvig D."/>
            <person name="Lalanne C."/>
            <person name="Gautier V."/>
            <person name="Ament-Velasquez S.L."/>
            <person name="Kruys A."/>
            <person name="Hutchinson M.I."/>
            <person name="Powell A.J."/>
            <person name="Barry K."/>
            <person name="Miller A.N."/>
            <person name="Grigoriev I.V."/>
            <person name="Debuchy R."/>
            <person name="Gladieux P."/>
            <person name="Thoren M.H."/>
            <person name="Johannesson H."/>
        </authorList>
    </citation>
    <scope>NUCLEOTIDE SEQUENCE</scope>
    <source>
        <strain evidence="2">CBS 508.74</strain>
    </source>
</reference>
<feature type="region of interest" description="Disordered" evidence="1">
    <location>
        <begin position="211"/>
        <end position="278"/>
    </location>
</feature>
<evidence type="ECO:0000313" key="2">
    <source>
        <dbReference type="EMBL" id="KAK4112758.1"/>
    </source>
</evidence>
<feature type="region of interest" description="Disordered" evidence="1">
    <location>
        <begin position="1"/>
        <end position="63"/>
    </location>
</feature>
<feature type="region of interest" description="Disordered" evidence="1">
    <location>
        <begin position="415"/>
        <end position="460"/>
    </location>
</feature>
<dbReference type="GeneID" id="89941823"/>
<dbReference type="EMBL" id="MU853341">
    <property type="protein sequence ID" value="KAK4112758.1"/>
    <property type="molecule type" value="Genomic_DNA"/>
</dbReference>
<dbReference type="AlphaFoldDB" id="A0AAN6TE70"/>